<sequence>MGDEESTVVKFVEGKRFGEWVIAKKLDEGGFGHVYKVESNKRPGEVAALKAEPNSVEGGSAIKLEVVVTVLVFCRPVVFLVIAVS</sequence>
<dbReference type="STRING" id="6313.A0A0K0D4I0"/>
<organism evidence="1 2">
    <name type="scientific">Angiostrongylus cantonensis</name>
    <name type="common">Rat lungworm</name>
    <dbReference type="NCBI Taxonomy" id="6313"/>
    <lineage>
        <taxon>Eukaryota</taxon>
        <taxon>Metazoa</taxon>
        <taxon>Ecdysozoa</taxon>
        <taxon>Nematoda</taxon>
        <taxon>Chromadorea</taxon>
        <taxon>Rhabditida</taxon>
        <taxon>Rhabditina</taxon>
        <taxon>Rhabditomorpha</taxon>
        <taxon>Strongyloidea</taxon>
        <taxon>Metastrongylidae</taxon>
        <taxon>Angiostrongylus</taxon>
    </lineage>
</organism>
<dbReference type="SUPFAM" id="SSF56112">
    <property type="entry name" value="Protein kinase-like (PK-like)"/>
    <property type="match status" value="1"/>
</dbReference>
<reference evidence="1" key="1">
    <citation type="submission" date="2012-09" db="EMBL/GenBank/DDBJ databases">
        <authorList>
            <person name="Martin A.A."/>
        </authorList>
    </citation>
    <scope>NUCLEOTIDE SEQUENCE</scope>
</reference>
<evidence type="ECO:0000313" key="2">
    <source>
        <dbReference type="WBParaSite" id="ACAC_0000497501-mRNA-1"/>
    </source>
</evidence>
<reference evidence="2" key="2">
    <citation type="submission" date="2017-02" db="UniProtKB">
        <authorList>
            <consortium name="WormBaseParasite"/>
        </authorList>
    </citation>
    <scope>IDENTIFICATION</scope>
</reference>
<evidence type="ECO:0000313" key="1">
    <source>
        <dbReference type="Proteomes" id="UP000035642"/>
    </source>
</evidence>
<accession>A0A0K0D4I0</accession>
<name>A0A0K0D4I0_ANGCA</name>
<dbReference type="InterPro" id="IPR011009">
    <property type="entry name" value="Kinase-like_dom_sf"/>
</dbReference>
<protein>
    <submittedName>
        <fullName evidence="2">Protein kinase domain-containing protein</fullName>
    </submittedName>
</protein>
<dbReference type="WBParaSite" id="ACAC_0000497501-mRNA-1">
    <property type="protein sequence ID" value="ACAC_0000497501-mRNA-1"/>
    <property type="gene ID" value="ACAC_0000497501"/>
</dbReference>
<proteinExistence type="predicted"/>
<dbReference type="Proteomes" id="UP000035642">
    <property type="component" value="Unassembled WGS sequence"/>
</dbReference>
<dbReference type="AlphaFoldDB" id="A0A0K0D4I0"/>
<keyword evidence="1" id="KW-1185">Reference proteome</keyword>
<dbReference type="Gene3D" id="3.30.200.20">
    <property type="entry name" value="Phosphorylase Kinase, domain 1"/>
    <property type="match status" value="1"/>
</dbReference>